<dbReference type="EMBL" id="CP024634">
    <property type="protein sequence ID" value="AYQ56552.1"/>
    <property type="molecule type" value="Genomic_DNA"/>
</dbReference>
<protein>
    <submittedName>
        <fullName evidence="1">Uncharacterized protein</fullName>
    </submittedName>
</protein>
<reference evidence="1 2" key="1">
    <citation type="submission" date="2017-11" db="EMBL/GenBank/DDBJ databases">
        <title>Genome sequence of the bacterial symbiont EPR9N from a vent mussel Bathymodiolus thermophilus.</title>
        <authorList>
            <person name="Won Y.-J."/>
        </authorList>
    </citation>
    <scope>NUCLEOTIDE SEQUENCE [LARGE SCALE GENOMIC DNA]</scope>
    <source>
        <strain evidence="1 2">EPR9N</strain>
    </source>
</reference>
<sequence>MYSKKQKNLGFTSIRDLYINADDWHNSIFAKLVVLLNLVLVELRLSLKNCQVDKKRIFDDYSYLYKGLNKCKTQNPTI</sequence>
<dbReference type="Proteomes" id="UP000278334">
    <property type="component" value="Chromosome"/>
</dbReference>
<organism evidence="1 2">
    <name type="scientific">Bathymodiolus thermophilus thioautotrophic gill symbiont</name>
    <dbReference type="NCBI Taxonomy" id="2360"/>
    <lineage>
        <taxon>Bacteria</taxon>
        <taxon>Pseudomonadati</taxon>
        <taxon>Pseudomonadota</taxon>
        <taxon>Gammaproteobacteria</taxon>
        <taxon>sulfur-oxidizing symbionts</taxon>
    </lineage>
</organism>
<evidence type="ECO:0000313" key="2">
    <source>
        <dbReference type="Proteomes" id="UP000278334"/>
    </source>
</evidence>
<dbReference type="AlphaFoldDB" id="A0A3G3IM53"/>
<name>A0A3G3IM53_9GAMM</name>
<dbReference type="KEGG" id="bthg:MS2017_0829"/>
<accession>A0A3G3IM53</accession>
<proteinExistence type="predicted"/>
<gene>
    <name evidence="1" type="ORF">MS2017_0829</name>
</gene>
<evidence type="ECO:0000313" key="1">
    <source>
        <dbReference type="EMBL" id="AYQ56552.1"/>
    </source>
</evidence>